<dbReference type="Gene3D" id="3.40.50.300">
    <property type="entry name" value="P-loop containing nucleotide triphosphate hydrolases"/>
    <property type="match status" value="2"/>
</dbReference>
<name>A0A2N8HC64_9BACT</name>
<dbReference type="GO" id="GO:0043138">
    <property type="term" value="F:3'-5' DNA helicase activity"/>
    <property type="evidence" value="ECO:0007669"/>
    <property type="project" value="UniProtKB-EC"/>
</dbReference>
<keyword evidence="6" id="KW-0238">DNA-binding</keyword>
<evidence type="ECO:0000256" key="6">
    <source>
        <dbReference type="ARBA" id="ARBA00023125"/>
    </source>
</evidence>
<dbReference type="GO" id="GO:0003677">
    <property type="term" value="F:DNA binding"/>
    <property type="evidence" value="ECO:0007669"/>
    <property type="project" value="UniProtKB-KW"/>
</dbReference>
<dbReference type="CDD" id="cd17920">
    <property type="entry name" value="DEXHc_RecQ"/>
    <property type="match status" value="1"/>
</dbReference>
<feature type="domain" description="Helicase C-terminal" evidence="12">
    <location>
        <begin position="271"/>
        <end position="434"/>
    </location>
</feature>
<keyword evidence="7" id="KW-0413">Isomerase</keyword>
<dbReference type="AlphaFoldDB" id="A0A2N8HC64"/>
<evidence type="ECO:0000259" key="11">
    <source>
        <dbReference type="PROSITE" id="PS51192"/>
    </source>
</evidence>
<comment type="similarity">
    <text evidence="1">Belongs to the helicase family. RecQ subfamily.</text>
</comment>
<evidence type="ECO:0000256" key="9">
    <source>
        <dbReference type="ARBA" id="ARBA00034808"/>
    </source>
</evidence>
<sequence length="699" mass="77286">MMKRMFGFLFPAALVWAMRGAAASRARVPAMMVFKDLILHGGYRMRAPCQCHRIPFAGIFRYGILSAMHSSPLEDTLRLFGKERFRPMQRELMECALAGRSCIGILPTGSGKSLCYQIPGVLGDGVTVVVSPLIALMRDQVAGLEKLGVAAARYDSSLAEEEKGALMDSLESGAVRLLFAAPESLESPWMRQAMELVSPGLFVVDEAHCLSEWGHSFRPDYLGLPGFFRKYGFRSVMALTATATERVCRDLAALFDVQEDCIFRAAPYRANITRQVETLKEQDKTARLVEFLKEDGHRPAVVYTRTRKDAERLSYELGQARFSVKSYHAGMPPETRGLVQDEFLTGAADVLVATIAFGMGIDKPDVRSVVHYHPPASLEAYVQESGRAGRDGLPSFSLVMLSARDGVAVVNRLHAAEPDRHGVKGLASLLSRRGEHIVSLYEASAIHDLPDVTVDRMLFDLKRSGSVREQGMGYKYYKVHPLFRMEEILCGRDGEEGARLQWMDGHREGEVEALAAEWGISWEDAAAWLDELALSGEWKVDLRQIALHLNSEGFDAEEAAEGFAQYFSRSRLNGLERWKTCVSTLTSSACLNRSLDAYFGFREPSGPCGHCPACCGAVPAGMEEESPGPLPEELRSDVMELAAQRKPALARPSQLTRFLLGLASPAAMRARLWGHPLYGALADRSWEDVWIEARALLGN</sequence>
<gene>
    <name evidence="13" type="ORF">CXU22_10445</name>
</gene>
<dbReference type="PROSITE" id="PS00690">
    <property type="entry name" value="DEAH_ATP_HELICASE"/>
    <property type="match status" value="1"/>
</dbReference>
<comment type="catalytic activity">
    <reaction evidence="8">
        <text>Couples ATP hydrolysis with the unwinding of duplex DNA by translocating in the 3'-5' direction.</text>
        <dbReference type="EC" id="5.6.2.4"/>
    </reaction>
</comment>
<dbReference type="NCBIfam" id="TIGR00614">
    <property type="entry name" value="recQ_fam"/>
    <property type="match status" value="1"/>
</dbReference>
<keyword evidence="2" id="KW-0547">Nucleotide-binding</keyword>
<dbReference type="EMBL" id="PJKA01000013">
    <property type="protein sequence ID" value="PNC17442.1"/>
    <property type="molecule type" value="Genomic_DNA"/>
</dbReference>
<keyword evidence="4" id="KW-0347">Helicase</keyword>
<dbReference type="InterPro" id="IPR027417">
    <property type="entry name" value="P-loop_NTPase"/>
</dbReference>
<dbReference type="InterPro" id="IPR014001">
    <property type="entry name" value="Helicase_ATP-bd"/>
</dbReference>
<dbReference type="PROSITE" id="PS51194">
    <property type="entry name" value="HELICASE_CTER"/>
    <property type="match status" value="1"/>
</dbReference>
<dbReference type="GO" id="GO:0009378">
    <property type="term" value="F:four-way junction helicase activity"/>
    <property type="evidence" value="ECO:0007669"/>
    <property type="project" value="TreeGrafter"/>
</dbReference>
<dbReference type="GO" id="GO:0005524">
    <property type="term" value="F:ATP binding"/>
    <property type="evidence" value="ECO:0007669"/>
    <property type="project" value="UniProtKB-KW"/>
</dbReference>
<keyword evidence="5" id="KW-0067">ATP-binding</keyword>
<evidence type="ECO:0000256" key="5">
    <source>
        <dbReference type="ARBA" id="ARBA00022840"/>
    </source>
</evidence>
<dbReference type="GO" id="GO:0000724">
    <property type="term" value="P:double-strand break repair via homologous recombination"/>
    <property type="evidence" value="ECO:0007669"/>
    <property type="project" value="TreeGrafter"/>
</dbReference>
<reference evidence="13 14" key="1">
    <citation type="journal article" date="2017" name="BMC Genomics">
        <title>Genome sequencing of 39 Akkermansia muciniphila isolates reveals its population structure, genomic and functional diverisity, and global distribution in mammalian gut microbiotas.</title>
        <authorList>
            <person name="Guo X."/>
            <person name="Li S."/>
            <person name="Zhang J."/>
            <person name="Wu F."/>
            <person name="Li X."/>
            <person name="Wu D."/>
            <person name="Zhang M."/>
            <person name="Ou Z."/>
            <person name="Jie Z."/>
            <person name="Yan Q."/>
            <person name="Li P."/>
            <person name="Yi J."/>
            <person name="Peng Y."/>
        </authorList>
    </citation>
    <scope>NUCLEOTIDE SEQUENCE [LARGE SCALE GENOMIC DNA]</scope>
    <source>
        <strain evidence="13 14">GP24</strain>
    </source>
</reference>
<dbReference type="PANTHER" id="PTHR13710">
    <property type="entry name" value="DNA HELICASE RECQ FAMILY MEMBER"/>
    <property type="match status" value="1"/>
</dbReference>
<evidence type="ECO:0000256" key="8">
    <source>
        <dbReference type="ARBA" id="ARBA00034617"/>
    </source>
</evidence>
<dbReference type="InterPro" id="IPR002464">
    <property type="entry name" value="DNA/RNA_helicase_DEAH_CS"/>
</dbReference>
<keyword evidence="3" id="KW-0378">Hydrolase</keyword>
<dbReference type="EC" id="5.6.2.4" evidence="9"/>
<evidence type="ECO:0000256" key="4">
    <source>
        <dbReference type="ARBA" id="ARBA00022806"/>
    </source>
</evidence>
<dbReference type="Pfam" id="PF00270">
    <property type="entry name" value="DEAD"/>
    <property type="match status" value="1"/>
</dbReference>
<dbReference type="Proteomes" id="UP000236000">
    <property type="component" value="Unassembled WGS sequence"/>
</dbReference>
<dbReference type="GO" id="GO:0005737">
    <property type="term" value="C:cytoplasm"/>
    <property type="evidence" value="ECO:0007669"/>
    <property type="project" value="TreeGrafter"/>
</dbReference>
<dbReference type="PROSITE" id="PS51192">
    <property type="entry name" value="HELICASE_ATP_BIND_1"/>
    <property type="match status" value="1"/>
</dbReference>
<dbReference type="GO" id="GO:0005694">
    <property type="term" value="C:chromosome"/>
    <property type="evidence" value="ECO:0007669"/>
    <property type="project" value="TreeGrafter"/>
</dbReference>
<dbReference type="SUPFAM" id="SSF52540">
    <property type="entry name" value="P-loop containing nucleoside triphosphate hydrolases"/>
    <property type="match status" value="1"/>
</dbReference>
<accession>A0A2N8HC64</accession>
<dbReference type="InterPro" id="IPR001650">
    <property type="entry name" value="Helicase_C-like"/>
</dbReference>
<evidence type="ECO:0000256" key="7">
    <source>
        <dbReference type="ARBA" id="ARBA00023235"/>
    </source>
</evidence>
<evidence type="ECO:0000256" key="2">
    <source>
        <dbReference type="ARBA" id="ARBA00022741"/>
    </source>
</evidence>
<dbReference type="SMART" id="SM00487">
    <property type="entry name" value="DEXDc"/>
    <property type="match status" value="1"/>
</dbReference>
<evidence type="ECO:0000313" key="13">
    <source>
        <dbReference type="EMBL" id="PNC17442.1"/>
    </source>
</evidence>
<evidence type="ECO:0000313" key="14">
    <source>
        <dbReference type="Proteomes" id="UP000236000"/>
    </source>
</evidence>
<organism evidence="13 14">
    <name type="scientific">Akkermansia muciniphila</name>
    <dbReference type="NCBI Taxonomy" id="239935"/>
    <lineage>
        <taxon>Bacteria</taxon>
        <taxon>Pseudomonadati</taxon>
        <taxon>Verrucomicrobiota</taxon>
        <taxon>Verrucomicrobiia</taxon>
        <taxon>Verrucomicrobiales</taxon>
        <taxon>Akkermansiaceae</taxon>
        <taxon>Akkermansia</taxon>
    </lineage>
</organism>
<proteinExistence type="inferred from homology"/>
<dbReference type="SMART" id="SM00490">
    <property type="entry name" value="HELICc"/>
    <property type="match status" value="1"/>
</dbReference>
<dbReference type="Gene3D" id="1.10.10.10">
    <property type="entry name" value="Winged helix-like DNA-binding domain superfamily/Winged helix DNA-binding domain"/>
    <property type="match status" value="1"/>
</dbReference>
<comment type="caution">
    <text evidence="13">The sequence shown here is derived from an EMBL/GenBank/DDBJ whole genome shotgun (WGS) entry which is preliminary data.</text>
</comment>
<feature type="signal peptide" evidence="10">
    <location>
        <begin position="1"/>
        <end position="23"/>
    </location>
</feature>
<feature type="chain" id="PRO_5014964340" description="DNA 3'-5' helicase" evidence="10">
    <location>
        <begin position="24"/>
        <end position="699"/>
    </location>
</feature>
<dbReference type="InterPro" id="IPR004589">
    <property type="entry name" value="DNA_helicase_ATP-dep_RecQ"/>
</dbReference>
<evidence type="ECO:0000256" key="10">
    <source>
        <dbReference type="SAM" id="SignalP"/>
    </source>
</evidence>
<dbReference type="Pfam" id="PF00271">
    <property type="entry name" value="Helicase_C"/>
    <property type="match status" value="1"/>
</dbReference>
<dbReference type="PANTHER" id="PTHR13710:SF105">
    <property type="entry name" value="ATP-DEPENDENT DNA HELICASE Q1"/>
    <property type="match status" value="1"/>
</dbReference>
<dbReference type="InterPro" id="IPR011545">
    <property type="entry name" value="DEAD/DEAH_box_helicase_dom"/>
</dbReference>
<keyword evidence="10" id="KW-0732">Signal</keyword>
<dbReference type="InterPro" id="IPR036388">
    <property type="entry name" value="WH-like_DNA-bd_sf"/>
</dbReference>
<evidence type="ECO:0000256" key="1">
    <source>
        <dbReference type="ARBA" id="ARBA00005446"/>
    </source>
</evidence>
<evidence type="ECO:0000259" key="12">
    <source>
        <dbReference type="PROSITE" id="PS51194"/>
    </source>
</evidence>
<dbReference type="OrthoDB" id="143059at2"/>
<evidence type="ECO:0000256" key="3">
    <source>
        <dbReference type="ARBA" id="ARBA00022801"/>
    </source>
</evidence>
<feature type="domain" description="Helicase ATP-binding" evidence="11">
    <location>
        <begin position="93"/>
        <end position="261"/>
    </location>
</feature>
<dbReference type="GO" id="GO:0016787">
    <property type="term" value="F:hydrolase activity"/>
    <property type="evidence" value="ECO:0007669"/>
    <property type="project" value="UniProtKB-KW"/>
</dbReference>
<protein>
    <recommendedName>
        <fullName evidence="9">DNA 3'-5' helicase</fullName>
        <ecNumber evidence="9">5.6.2.4</ecNumber>
    </recommendedName>
</protein>